<dbReference type="PRINTS" id="PR00116">
    <property type="entry name" value="ARGINASE"/>
</dbReference>
<dbReference type="GO" id="GO:0000050">
    <property type="term" value="P:urea cycle"/>
    <property type="evidence" value="ECO:0007669"/>
    <property type="project" value="UniProtKB-UniPathway"/>
</dbReference>
<comment type="similarity">
    <text evidence="11 12">Belongs to the arginase family.</text>
</comment>
<evidence type="ECO:0000256" key="4">
    <source>
        <dbReference type="ARBA" id="ARBA00022503"/>
    </source>
</evidence>
<dbReference type="HOGENOM" id="CLU_039478_6_2_0"/>
<dbReference type="SUPFAM" id="SSF52768">
    <property type="entry name" value="Arginase/deacetylase"/>
    <property type="match status" value="1"/>
</dbReference>
<dbReference type="InterPro" id="IPR014033">
    <property type="entry name" value="Arginase"/>
</dbReference>
<dbReference type="FunFam" id="3.40.800.10:FF:000012">
    <property type="entry name" value="Arginase"/>
    <property type="match status" value="1"/>
</dbReference>
<gene>
    <name evidence="14" type="ordered locus">Cagg_0907</name>
</gene>
<dbReference type="OrthoDB" id="9789727at2"/>
<evidence type="ECO:0000313" key="14">
    <source>
        <dbReference type="EMBL" id="ACL23825.1"/>
    </source>
</evidence>
<dbReference type="PROSITE" id="PS01053">
    <property type="entry name" value="ARGINASE_1"/>
    <property type="match status" value="1"/>
</dbReference>
<dbReference type="STRING" id="326427.Cagg_0907"/>
<keyword evidence="7 10" id="KW-0464">Manganese</keyword>
<proteinExistence type="inferred from homology"/>
<feature type="binding site" evidence="10">
    <location>
        <position position="125"/>
    </location>
    <ligand>
        <name>Mn(2+)</name>
        <dbReference type="ChEBI" id="CHEBI:29035"/>
        <label>1</label>
    </ligand>
</feature>
<dbReference type="GO" id="GO:0005737">
    <property type="term" value="C:cytoplasm"/>
    <property type="evidence" value="ECO:0007669"/>
    <property type="project" value="TreeGrafter"/>
</dbReference>
<evidence type="ECO:0000256" key="5">
    <source>
        <dbReference type="ARBA" id="ARBA00022723"/>
    </source>
</evidence>
<dbReference type="AlphaFoldDB" id="B8G5W4"/>
<evidence type="ECO:0000256" key="7">
    <source>
        <dbReference type="ARBA" id="ARBA00023211"/>
    </source>
</evidence>
<dbReference type="RefSeq" id="WP_012616191.1">
    <property type="nucleotide sequence ID" value="NC_011831.1"/>
</dbReference>
<dbReference type="InterPro" id="IPR006035">
    <property type="entry name" value="Ureohydrolase"/>
</dbReference>
<dbReference type="EC" id="3.5.3.1" evidence="2 9"/>
<dbReference type="PANTHER" id="PTHR43782">
    <property type="entry name" value="ARGINASE"/>
    <property type="match status" value="1"/>
</dbReference>
<evidence type="ECO:0000256" key="3">
    <source>
        <dbReference type="ARBA" id="ARBA00018123"/>
    </source>
</evidence>
<keyword evidence="15" id="KW-1185">Reference proteome</keyword>
<dbReference type="InterPro" id="IPR023696">
    <property type="entry name" value="Ureohydrolase_dom_sf"/>
</dbReference>
<organism evidence="14 15">
    <name type="scientific">Chloroflexus aggregans (strain MD-66 / DSM 9485)</name>
    <dbReference type="NCBI Taxonomy" id="326427"/>
    <lineage>
        <taxon>Bacteria</taxon>
        <taxon>Bacillati</taxon>
        <taxon>Chloroflexota</taxon>
        <taxon>Chloroflexia</taxon>
        <taxon>Chloroflexales</taxon>
        <taxon>Chloroflexineae</taxon>
        <taxon>Chloroflexaceae</taxon>
        <taxon>Chloroflexus</taxon>
    </lineage>
</organism>
<evidence type="ECO:0000256" key="1">
    <source>
        <dbReference type="ARBA" id="ARBA00005098"/>
    </source>
</evidence>
<reference evidence="14" key="1">
    <citation type="submission" date="2008-12" db="EMBL/GenBank/DDBJ databases">
        <title>Complete sequence of Chloroflexus aggregans DSM 9485.</title>
        <authorList>
            <consortium name="US DOE Joint Genome Institute"/>
            <person name="Lucas S."/>
            <person name="Copeland A."/>
            <person name="Lapidus A."/>
            <person name="Glavina del Rio T."/>
            <person name="Dalin E."/>
            <person name="Tice H."/>
            <person name="Pitluck S."/>
            <person name="Foster B."/>
            <person name="Larimer F."/>
            <person name="Land M."/>
            <person name="Hauser L."/>
            <person name="Kyrpides N."/>
            <person name="Mikhailova N."/>
            <person name="Bryant D."/>
            <person name="Richardson P."/>
        </authorList>
    </citation>
    <scope>NUCLEOTIDE SEQUENCE</scope>
    <source>
        <strain evidence="14">DSM 9485</strain>
    </source>
</reference>
<accession>B8G5W4</accession>
<evidence type="ECO:0000256" key="9">
    <source>
        <dbReference type="NCBIfam" id="TIGR01229"/>
    </source>
</evidence>
<dbReference type="GO" id="GO:0004053">
    <property type="term" value="F:arginase activity"/>
    <property type="evidence" value="ECO:0007669"/>
    <property type="project" value="UniProtKB-UniRule"/>
</dbReference>
<dbReference type="InterPro" id="IPR020855">
    <property type="entry name" value="Ureohydrolase_Mn_BS"/>
</dbReference>
<evidence type="ECO:0000256" key="2">
    <source>
        <dbReference type="ARBA" id="ARBA00012168"/>
    </source>
</evidence>
<evidence type="ECO:0000256" key="11">
    <source>
        <dbReference type="PROSITE-ProRule" id="PRU00742"/>
    </source>
</evidence>
<keyword evidence="6 12" id="KW-0378">Hydrolase</keyword>
<comment type="cofactor">
    <cofactor evidence="10 13">
        <name>Mn(2+)</name>
        <dbReference type="ChEBI" id="CHEBI:29035"/>
    </cofactor>
    <text evidence="10 13">Binds 2 manganese ions per subunit.</text>
</comment>
<evidence type="ECO:0000256" key="12">
    <source>
        <dbReference type="RuleBase" id="RU003684"/>
    </source>
</evidence>
<dbReference type="PIRSF" id="PIRSF036979">
    <property type="entry name" value="Arginase"/>
    <property type="match status" value="1"/>
</dbReference>
<evidence type="ECO:0000313" key="15">
    <source>
        <dbReference type="Proteomes" id="UP000002508"/>
    </source>
</evidence>
<dbReference type="KEGG" id="cag:Cagg_0907"/>
<dbReference type="Pfam" id="PF00491">
    <property type="entry name" value="Arginase"/>
    <property type="match status" value="1"/>
</dbReference>
<dbReference type="PROSITE" id="PS51409">
    <property type="entry name" value="ARGINASE_2"/>
    <property type="match status" value="1"/>
</dbReference>
<comment type="pathway">
    <text evidence="1">Nitrogen metabolism; urea cycle; L-ornithine and urea from L-arginine: step 1/1.</text>
</comment>
<feature type="binding site" evidence="10">
    <location>
        <position position="129"/>
    </location>
    <ligand>
        <name>Mn(2+)</name>
        <dbReference type="ChEBI" id="CHEBI:29035"/>
        <label>1</label>
    </ligand>
</feature>
<name>B8G5W4_CHLAD</name>
<feature type="binding site" evidence="10">
    <location>
        <position position="103"/>
    </location>
    <ligand>
        <name>Mn(2+)</name>
        <dbReference type="ChEBI" id="CHEBI:29035"/>
        <label>1</label>
    </ligand>
</feature>
<dbReference type="Gene3D" id="3.40.800.10">
    <property type="entry name" value="Ureohydrolase domain"/>
    <property type="match status" value="1"/>
</dbReference>
<dbReference type="GO" id="GO:0006525">
    <property type="term" value="P:arginine metabolic process"/>
    <property type="evidence" value="ECO:0007669"/>
    <property type="project" value="UniProtKB-KW"/>
</dbReference>
<evidence type="ECO:0000256" key="13">
    <source>
        <dbReference type="RuleBase" id="RU361159"/>
    </source>
</evidence>
<dbReference type="eggNOG" id="COG0010">
    <property type="taxonomic scope" value="Bacteria"/>
</dbReference>
<dbReference type="UniPathway" id="UPA00158">
    <property type="reaction ID" value="UER00270"/>
</dbReference>
<feature type="binding site" evidence="10">
    <location>
        <position position="231"/>
    </location>
    <ligand>
        <name>Mn(2+)</name>
        <dbReference type="ChEBI" id="CHEBI:29035"/>
        <label>1</label>
    </ligand>
</feature>
<evidence type="ECO:0000256" key="8">
    <source>
        <dbReference type="ARBA" id="ARBA00047391"/>
    </source>
</evidence>
<feature type="binding site" evidence="10">
    <location>
        <position position="127"/>
    </location>
    <ligand>
        <name>Mn(2+)</name>
        <dbReference type="ChEBI" id="CHEBI:29035"/>
        <label>1</label>
    </ligand>
</feature>
<protein>
    <recommendedName>
        <fullName evidence="3 9">Arginase</fullName>
        <ecNumber evidence="2 9">3.5.3.1</ecNumber>
    </recommendedName>
</protein>
<keyword evidence="4 13" id="KW-0056">Arginine metabolism</keyword>
<dbReference type="PANTHER" id="PTHR43782:SF3">
    <property type="entry name" value="ARGINASE"/>
    <property type="match status" value="1"/>
</dbReference>
<dbReference type="GO" id="GO:0030145">
    <property type="term" value="F:manganese ion binding"/>
    <property type="evidence" value="ECO:0007669"/>
    <property type="project" value="TreeGrafter"/>
</dbReference>
<comment type="catalytic activity">
    <reaction evidence="8 13">
        <text>L-arginine + H2O = urea + L-ornithine</text>
        <dbReference type="Rhea" id="RHEA:20569"/>
        <dbReference type="ChEBI" id="CHEBI:15377"/>
        <dbReference type="ChEBI" id="CHEBI:16199"/>
        <dbReference type="ChEBI" id="CHEBI:32682"/>
        <dbReference type="ChEBI" id="CHEBI:46911"/>
        <dbReference type="EC" id="3.5.3.1"/>
    </reaction>
</comment>
<dbReference type="Proteomes" id="UP000002508">
    <property type="component" value="Chromosome"/>
</dbReference>
<feature type="binding site" evidence="10">
    <location>
        <position position="229"/>
    </location>
    <ligand>
        <name>Mn(2+)</name>
        <dbReference type="ChEBI" id="CHEBI:29035"/>
        <label>1</label>
    </ligand>
</feature>
<dbReference type="CDD" id="cd09989">
    <property type="entry name" value="Arginase"/>
    <property type="match status" value="1"/>
</dbReference>
<keyword evidence="5 10" id="KW-0479">Metal-binding</keyword>
<sequence length="302" mass="32199">MKTDATITIIGVPLDLGAGRRGVDMGPSAIRYAGLSRRLAELGYQVIDYGNLVTPMVETIPLPPPDARLRYLEPITEVCERLADQVAKVVRQGITPLILGGDHSLTIGSASGSARGRRLGLLWIDAHADFNDEHTTPSGNIHGMPLAVLTGRGHPRLTGLAGRVPAFDPAHVALVAVRDLDPLEREALRASPISVFTMHDIDRRGMAAVMEQALTVVTTAPDGFHLSFDLDVVDPRTAPGVGTPVSGGISRREAHLAMELIAERGALQSLDVVEVNPILDERNATAELAVELVLSALGKRIL</sequence>
<dbReference type="EMBL" id="CP001337">
    <property type="protein sequence ID" value="ACL23825.1"/>
    <property type="molecule type" value="Genomic_DNA"/>
</dbReference>
<dbReference type="NCBIfam" id="TIGR01229">
    <property type="entry name" value="rocF_arginase"/>
    <property type="match status" value="1"/>
</dbReference>
<evidence type="ECO:0000256" key="10">
    <source>
        <dbReference type="PIRSR" id="PIRSR036979-1"/>
    </source>
</evidence>
<evidence type="ECO:0000256" key="6">
    <source>
        <dbReference type="ARBA" id="ARBA00022801"/>
    </source>
</evidence>